<dbReference type="InterPro" id="IPR037278">
    <property type="entry name" value="ARFGAP/RecO"/>
</dbReference>
<keyword evidence="3" id="KW-0234">DNA repair</keyword>
<dbReference type="Pfam" id="PF11967">
    <property type="entry name" value="RecO_N"/>
    <property type="match status" value="1"/>
</dbReference>
<evidence type="ECO:0000256" key="1">
    <source>
        <dbReference type="ARBA" id="ARBA00022763"/>
    </source>
</evidence>
<dbReference type="GO" id="GO:0006310">
    <property type="term" value="P:DNA recombination"/>
    <property type="evidence" value="ECO:0007669"/>
    <property type="project" value="UniProtKB-KW"/>
</dbReference>
<feature type="domain" description="DNA replication/recombination mediator RecO N-terminal" evidence="4">
    <location>
        <begin position="2"/>
        <end position="71"/>
    </location>
</feature>
<dbReference type="Proteomes" id="UP000245793">
    <property type="component" value="Unassembled WGS sequence"/>
</dbReference>
<dbReference type="InterPro" id="IPR012340">
    <property type="entry name" value="NA-bd_OB-fold"/>
</dbReference>
<comment type="caution">
    <text evidence="5">The sequence shown here is derived from an EMBL/GenBank/DDBJ whole genome shotgun (WGS) entry which is preliminary data.</text>
</comment>
<keyword evidence="1" id="KW-0227">DNA damage</keyword>
<dbReference type="EMBL" id="QEKV01000007">
    <property type="protein sequence ID" value="PVY94065.1"/>
    <property type="molecule type" value="Genomic_DNA"/>
</dbReference>
<dbReference type="InterPro" id="IPR003717">
    <property type="entry name" value="RecO"/>
</dbReference>
<reference evidence="5 6" key="1">
    <citation type="submission" date="2018-04" db="EMBL/GenBank/DDBJ databases">
        <title>Genomic Encyclopedia of Type Strains, Phase IV (KMG-IV): sequencing the most valuable type-strain genomes for metagenomic binning, comparative biology and taxonomic classification.</title>
        <authorList>
            <person name="Goeker M."/>
        </authorList>
    </citation>
    <scope>NUCLEOTIDE SEQUENCE [LARGE SCALE GENOMIC DNA]</scope>
    <source>
        <strain evidence="5 6">DSM 20705</strain>
    </source>
</reference>
<proteinExistence type="predicted"/>
<dbReference type="GO" id="GO:0006302">
    <property type="term" value="P:double-strand break repair"/>
    <property type="evidence" value="ECO:0007669"/>
    <property type="project" value="TreeGrafter"/>
</dbReference>
<dbReference type="GO" id="GO:0043590">
    <property type="term" value="C:bacterial nucleoid"/>
    <property type="evidence" value="ECO:0007669"/>
    <property type="project" value="TreeGrafter"/>
</dbReference>
<dbReference type="SUPFAM" id="SSF57863">
    <property type="entry name" value="ArfGap/RecO-like zinc finger"/>
    <property type="match status" value="1"/>
</dbReference>
<dbReference type="Gene3D" id="2.40.50.140">
    <property type="entry name" value="Nucleic acid-binding proteins"/>
    <property type="match status" value="1"/>
</dbReference>
<keyword evidence="2" id="KW-0233">DNA recombination</keyword>
<dbReference type="SUPFAM" id="SSF50249">
    <property type="entry name" value="Nucleic acid-binding proteins"/>
    <property type="match status" value="1"/>
</dbReference>
<organism evidence="5 6">
    <name type="scientific">Ezakiella coagulans</name>
    <dbReference type="NCBI Taxonomy" id="46507"/>
    <lineage>
        <taxon>Bacteria</taxon>
        <taxon>Bacillati</taxon>
        <taxon>Bacillota</taxon>
        <taxon>Tissierellia</taxon>
        <taxon>Ezakiella</taxon>
    </lineage>
</organism>
<evidence type="ECO:0000259" key="4">
    <source>
        <dbReference type="Pfam" id="PF11967"/>
    </source>
</evidence>
<sequence length="234" mass="27297">MKTEAIILRNIRWQDSSIITHALTDDYGRISIMTKGAFKRKENVMPYFDLFSITNFDLYKGTNMFYFNFADSAKVSEDLYKEPISFRVCSILSEIVIKTMIDNYSVPNIYPLTKKFLELLSKSKNKVLFFAGWLIKYISFMGYRPIISENNGELVMCEDGIVYAESGQILGHNRRVSFEESSLIKKLLFSEMSEIIKFDVSSEMGMKILDLIIFYFKLSFSINRLNSYEELKNF</sequence>
<gene>
    <name evidence="5" type="ORF">C7381_10761</name>
</gene>
<dbReference type="InterPro" id="IPR022572">
    <property type="entry name" value="DNA_rep/recomb_RecO_N"/>
</dbReference>
<protein>
    <submittedName>
        <fullName evidence="5">DNA replication and repair protein RecO</fullName>
    </submittedName>
</protein>
<accession>A0A2U1E2E3</accession>
<name>A0A2U1E2E3_9FIRM</name>
<dbReference type="PANTHER" id="PTHR33991:SF1">
    <property type="entry name" value="DNA REPAIR PROTEIN RECO"/>
    <property type="match status" value="1"/>
</dbReference>
<evidence type="ECO:0000256" key="3">
    <source>
        <dbReference type="ARBA" id="ARBA00023204"/>
    </source>
</evidence>
<dbReference type="Pfam" id="PF02565">
    <property type="entry name" value="RecO_C"/>
    <property type="match status" value="1"/>
</dbReference>
<evidence type="ECO:0000313" key="5">
    <source>
        <dbReference type="EMBL" id="PVY94065.1"/>
    </source>
</evidence>
<dbReference type="PANTHER" id="PTHR33991">
    <property type="entry name" value="DNA REPAIR PROTEIN RECO"/>
    <property type="match status" value="1"/>
</dbReference>
<dbReference type="RefSeq" id="WP_116480341.1">
    <property type="nucleotide sequence ID" value="NZ_QEKV01000007.1"/>
</dbReference>
<dbReference type="NCBIfam" id="TIGR00613">
    <property type="entry name" value="reco"/>
    <property type="match status" value="1"/>
</dbReference>
<evidence type="ECO:0000256" key="2">
    <source>
        <dbReference type="ARBA" id="ARBA00023172"/>
    </source>
</evidence>
<keyword evidence="6" id="KW-1185">Reference proteome</keyword>
<dbReference type="AlphaFoldDB" id="A0A2U1E2E3"/>
<evidence type="ECO:0000313" key="6">
    <source>
        <dbReference type="Proteomes" id="UP000245793"/>
    </source>
</evidence>